<dbReference type="RefSeq" id="WP_307357323.1">
    <property type="nucleotide sequence ID" value="NZ_JAUSXK010000001.1"/>
</dbReference>
<gene>
    <name evidence="1" type="ORF">QFZ46_000154</name>
</gene>
<reference evidence="1 2" key="1">
    <citation type="submission" date="2023-07" db="EMBL/GenBank/DDBJ databases">
        <title>Comparative genomics of wheat-associated soil bacteria to identify genetic determinants of phenazine resistance.</title>
        <authorList>
            <person name="Mouncey N."/>
        </authorList>
    </citation>
    <scope>NUCLEOTIDE SEQUENCE [LARGE SCALE GENOMIC DNA]</scope>
    <source>
        <strain evidence="1 2">W2I7</strain>
    </source>
</reference>
<accession>A0ABU0P5L5</accession>
<dbReference type="Proteomes" id="UP001239085">
    <property type="component" value="Unassembled WGS sequence"/>
</dbReference>
<dbReference type="Pfam" id="PF13783">
    <property type="entry name" value="DUF4177"/>
    <property type="match status" value="1"/>
</dbReference>
<protein>
    <recommendedName>
        <fullName evidence="3">DUF4177 domain-containing protein</fullName>
    </recommendedName>
</protein>
<evidence type="ECO:0000313" key="2">
    <source>
        <dbReference type="Proteomes" id="UP001239085"/>
    </source>
</evidence>
<comment type="caution">
    <text evidence="1">The sequence shown here is derived from an EMBL/GenBank/DDBJ whole genome shotgun (WGS) entry which is preliminary data.</text>
</comment>
<sequence length="62" mass="7087">MREYSFVSIPIARRRGGTALKGDYRDVIQDKAASGWEFVQAIPFDTDMQPHLDLVFTREVGQ</sequence>
<proteinExistence type="predicted"/>
<name>A0ABU0P5L5_9MICO</name>
<dbReference type="EMBL" id="JAUSXK010000001">
    <property type="protein sequence ID" value="MDQ0641994.1"/>
    <property type="molecule type" value="Genomic_DNA"/>
</dbReference>
<dbReference type="InterPro" id="IPR025234">
    <property type="entry name" value="YjzH-like"/>
</dbReference>
<evidence type="ECO:0008006" key="3">
    <source>
        <dbReference type="Google" id="ProtNLM"/>
    </source>
</evidence>
<keyword evidence="2" id="KW-1185">Reference proteome</keyword>
<organism evidence="1 2">
    <name type="scientific">Microbacterium murale</name>
    <dbReference type="NCBI Taxonomy" id="1081040"/>
    <lineage>
        <taxon>Bacteria</taxon>
        <taxon>Bacillati</taxon>
        <taxon>Actinomycetota</taxon>
        <taxon>Actinomycetes</taxon>
        <taxon>Micrococcales</taxon>
        <taxon>Microbacteriaceae</taxon>
        <taxon>Microbacterium</taxon>
    </lineage>
</organism>
<evidence type="ECO:0000313" key="1">
    <source>
        <dbReference type="EMBL" id="MDQ0641994.1"/>
    </source>
</evidence>